<evidence type="ECO:0000256" key="7">
    <source>
        <dbReference type="PROSITE-ProRule" id="PRU00946"/>
    </source>
</evidence>
<dbReference type="STRING" id="451379.A0A0N5ASB4"/>
<dbReference type="Gene3D" id="3.40.50.12760">
    <property type="match status" value="1"/>
</dbReference>
<keyword evidence="3 7" id="KW-0489">Methyltransferase</keyword>
<reference evidence="10" key="1">
    <citation type="submission" date="2017-02" db="UniProtKB">
        <authorList>
            <consortium name="WormBaseParasite"/>
        </authorList>
    </citation>
    <scope>IDENTIFICATION</scope>
</reference>
<evidence type="ECO:0000256" key="1">
    <source>
        <dbReference type="ARBA" id="ARBA00012770"/>
    </source>
</evidence>
<proteinExistence type="predicted"/>
<protein>
    <recommendedName>
        <fullName evidence="2">Cap-specific mRNA (nucleoside-2'-O-)-methyltransferase 2</fullName>
        <ecNumber evidence="1">2.1.1.296</ecNumber>
    </recommendedName>
</protein>
<dbReference type="GO" id="GO:0005634">
    <property type="term" value="C:nucleus"/>
    <property type="evidence" value="ECO:0007669"/>
    <property type="project" value="TreeGrafter"/>
</dbReference>
<feature type="binding site" evidence="7">
    <location>
        <position position="123"/>
    </location>
    <ligand>
        <name>S-adenosyl-L-methionine</name>
        <dbReference type="ChEBI" id="CHEBI:59789"/>
    </ligand>
</feature>
<dbReference type="Pfam" id="PF01728">
    <property type="entry name" value="FtsJ"/>
    <property type="match status" value="1"/>
</dbReference>
<evidence type="ECO:0000256" key="5">
    <source>
        <dbReference type="ARBA" id="ARBA00022691"/>
    </source>
</evidence>
<evidence type="ECO:0000259" key="8">
    <source>
        <dbReference type="PROSITE" id="PS51614"/>
    </source>
</evidence>
<keyword evidence="9" id="KW-1185">Reference proteome</keyword>
<evidence type="ECO:0000256" key="4">
    <source>
        <dbReference type="ARBA" id="ARBA00022679"/>
    </source>
</evidence>
<dbReference type="GO" id="GO:0120550">
    <property type="term" value="F:methyltransferase cap2 activity"/>
    <property type="evidence" value="ECO:0007669"/>
    <property type="project" value="UniProtKB-EC"/>
</dbReference>
<dbReference type="InterPro" id="IPR050851">
    <property type="entry name" value="mRNA_Cap_2O-Ribose_MeTrfase"/>
</dbReference>
<evidence type="ECO:0000256" key="6">
    <source>
        <dbReference type="ARBA" id="ARBA00049477"/>
    </source>
</evidence>
<dbReference type="InterPro" id="IPR025807">
    <property type="entry name" value="Adrift-typ_MeTrfase"/>
</dbReference>
<feature type="active site" description="Proton acceptor" evidence="7">
    <location>
        <position position="163"/>
    </location>
</feature>
<feature type="binding site" evidence="7">
    <location>
        <position position="56"/>
    </location>
    <ligand>
        <name>S-adenosyl-L-methionine</name>
        <dbReference type="ChEBI" id="CHEBI:59789"/>
    </ligand>
</feature>
<feature type="binding site" evidence="7">
    <location>
        <position position="34"/>
    </location>
    <ligand>
        <name>S-adenosyl-L-methionine</name>
        <dbReference type="ChEBI" id="CHEBI:59789"/>
    </ligand>
</feature>
<dbReference type="PANTHER" id="PTHR16121">
    <property type="entry name" value="CAP-SPECIFIC MRNA (NUCLEOSIDE-2'-O-)-METHYLTRANSFERASE 1-RELATED"/>
    <property type="match status" value="1"/>
</dbReference>
<name>A0A0N5ASB4_9BILA</name>
<evidence type="ECO:0000256" key="3">
    <source>
        <dbReference type="ARBA" id="ARBA00022603"/>
    </source>
</evidence>
<dbReference type="GO" id="GO:0006370">
    <property type="term" value="P:7-methylguanosine mRNA capping"/>
    <property type="evidence" value="ECO:0007669"/>
    <property type="project" value="TreeGrafter"/>
</dbReference>
<dbReference type="GO" id="GO:0004483">
    <property type="term" value="F:methyltransferase cap1 activity"/>
    <property type="evidence" value="ECO:0007669"/>
    <property type="project" value="UniProtKB-ARBA"/>
</dbReference>
<dbReference type="Proteomes" id="UP000046393">
    <property type="component" value="Unplaced"/>
</dbReference>
<accession>A0A0N5ASB4</accession>
<dbReference type="PANTHER" id="PTHR16121:SF2">
    <property type="entry name" value="CAP-SPECIFIC MRNA (NUCLEOSIDE-2'-O-)-METHYLTRANSFERASE 2"/>
    <property type="match status" value="1"/>
</dbReference>
<dbReference type="PROSITE" id="PS51614">
    <property type="entry name" value="SAM_MT_ADRIFT"/>
    <property type="match status" value="1"/>
</dbReference>
<dbReference type="GO" id="GO:0005737">
    <property type="term" value="C:cytoplasm"/>
    <property type="evidence" value="ECO:0007669"/>
    <property type="project" value="TreeGrafter"/>
</dbReference>
<dbReference type="InterPro" id="IPR002877">
    <property type="entry name" value="RNA_MeTrfase_FtsJ_dom"/>
</dbReference>
<keyword evidence="4 7" id="KW-0808">Transferase</keyword>
<organism evidence="9 10">
    <name type="scientific">Syphacia muris</name>
    <dbReference type="NCBI Taxonomy" id="451379"/>
    <lineage>
        <taxon>Eukaryota</taxon>
        <taxon>Metazoa</taxon>
        <taxon>Ecdysozoa</taxon>
        <taxon>Nematoda</taxon>
        <taxon>Chromadorea</taxon>
        <taxon>Rhabditida</taxon>
        <taxon>Spirurina</taxon>
        <taxon>Oxyuridomorpha</taxon>
        <taxon>Oxyuroidea</taxon>
        <taxon>Oxyuridae</taxon>
        <taxon>Syphacia</taxon>
    </lineage>
</organism>
<evidence type="ECO:0000313" key="9">
    <source>
        <dbReference type="Proteomes" id="UP000046393"/>
    </source>
</evidence>
<keyword evidence="5 7" id="KW-0949">S-adenosyl-L-methionine</keyword>
<dbReference type="SUPFAM" id="SSF53335">
    <property type="entry name" value="S-adenosyl-L-methionine-dependent methyltransferases"/>
    <property type="match status" value="1"/>
</dbReference>
<evidence type="ECO:0000313" key="10">
    <source>
        <dbReference type="WBParaSite" id="SMUV_0000767301-mRNA-1"/>
    </source>
</evidence>
<comment type="catalytic activity">
    <reaction evidence="6">
        <text>a 5'-end (N(7)-methyl 5'-triphosphoguanosine)-(2'-O-methyl-ribonucleoside)-(ribonucleotide) in mRNA + S-adenosyl-L-methionine = a 5'-end (N(7)-methyl 5'-triphosphoguanosine)-(2'-O-methyl-ribonucleoside)-(2'-O-methyl-ribonucleotide) in mRNA + S-adenosyl-L-homocysteine + H(+)</text>
        <dbReference type="Rhea" id="RHEA:67024"/>
        <dbReference type="Rhea" id="RHEA-COMP:17169"/>
        <dbReference type="Rhea" id="RHEA-COMP:17170"/>
        <dbReference type="ChEBI" id="CHEBI:15378"/>
        <dbReference type="ChEBI" id="CHEBI:57856"/>
        <dbReference type="ChEBI" id="CHEBI:59789"/>
        <dbReference type="ChEBI" id="CHEBI:167612"/>
        <dbReference type="ChEBI" id="CHEBI:167614"/>
        <dbReference type="EC" id="2.1.1.296"/>
    </reaction>
</comment>
<evidence type="ECO:0000256" key="2">
    <source>
        <dbReference type="ARBA" id="ARBA00021134"/>
    </source>
</evidence>
<sequence length="241" mass="27904">LLIKRFWHSTFGKYLKHFKCLYAYRTLHLCEGPGAFISALNVYILLNKDIQFKNKWMWYANSLNPHFECNEPSSLFLDDELITATQDHWIFGPDNSGNILHWDAEYLLKLQSELGSFHLVTADGSLYCQDDPKEQEALTFPLIKQEIEIAKLLLTEGGSLVVKIYTFTSEYTVKFLKEITELFQSIHLLKPSCSKPGNSEVCSLNFNILRCAQFFAEHQKDMLQFNLVTFPITKEILFSVN</sequence>
<dbReference type="WBParaSite" id="SMUV_0000767301-mRNA-1">
    <property type="protein sequence ID" value="SMUV_0000767301-mRNA-1"/>
    <property type="gene ID" value="SMUV_0000767301"/>
</dbReference>
<dbReference type="GO" id="GO:0032259">
    <property type="term" value="P:methylation"/>
    <property type="evidence" value="ECO:0007669"/>
    <property type="project" value="UniProtKB-KW"/>
</dbReference>
<dbReference type="EC" id="2.1.1.296" evidence="1"/>
<dbReference type="InterPro" id="IPR029063">
    <property type="entry name" value="SAM-dependent_MTases_sf"/>
</dbReference>
<dbReference type="AlphaFoldDB" id="A0A0N5ASB4"/>
<feature type="domain" description="Adrift-type SAM-dependent 2'-O-MTase" evidence="8">
    <location>
        <begin position="1"/>
        <end position="210"/>
    </location>
</feature>